<evidence type="ECO:0000259" key="3">
    <source>
        <dbReference type="PROSITE" id="PS50002"/>
    </source>
</evidence>
<evidence type="ECO:0000256" key="2">
    <source>
        <dbReference type="PROSITE-ProRule" id="PRU00192"/>
    </source>
</evidence>
<dbReference type="Pfam" id="PF00018">
    <property type="entry name" value="SH3_1"/>
    <property type="match status" value="1"/>
</dbReference>
<accession>A0A8S1F8N9</accession>
<sequence length="284" mass="32209">MSGFNVPSPDYDITVRQKGPYIPTPDYTTIKYYKAKSRPSLDNLSSSPSQNLYIDTNLNRNFNNNNISSRLAPLKQENPQLRPSLAGNEPNYNRFSKHSYLEDHIENGVHPPRNTKEHIKHIGVPVIPGIIPGPVSAPNDINAPHVSSDQNKAFLRHLENHQKYDTIKGNRGIDDCEICHIMKQQLAEEQKASSNYAEAVNIASRRQRADVRYVFPQIEELPEPEPTFSSMSARARYNYEQKRESELSVYASEEVQILEVQQGLALCRKADNTVGWIPSHVFGI</sequence>
<gene>
    <name evidence="4" type="ORF">CBOVIS_LOCUS11775</name>
</gene>
<dbReference type="AlphaFoldDB" id="A0A8S1F8N9"/>
<evidence type="ECO:0000256" key="1">
    <source>
        <dbReference type="ARBA" id="ARBA00022443"/>
    </source>
</evidence>
<dbReference type="SUPFAM" id="SSF50044">
    <property type="entry name" value="SH3-domain"/>
    <property type="match status" value="1"/>
</dbReference>
<proteinExistence type="predicted"/>
<name>A0A8S1F8N9_9PELO</name>
<dbReference type="PROSITE" id="PS50002">
    <property type="entry name" value="SH3"/>
    <property type="match status" value="1"/>
</dbReference>
<dbReference type="InterPro" id="IPR036028">
    <property type="entry name" value="SH3-like_dom_sf"/>
</dbReference>
<keyword evidence="1 2" id="KW-0728">SH3 domain</keyword>
<reference evidence="4 5" key="1">
    <citation type="submission" date="2020-04" db="EMBL/GenBank/DDBJ databases">
        <authorList>
            <person name="Laetsch R D."/>
            <person name="Stevens L."/>
            <person name="Kumar S."/>
            <person name="Blaxter L. M."/>
        </authorList>
    </citation>
    <scope>NUCLEOTIDE SEQUENCE [LARGE SCALE GENOMIC DNA]</scope>
</reference>
<dbReference type="Gene3D" id="2.30.30.40">
    <property type="entry name" value="SH3 Domains"/>
    <property type="match status" value="1"/>
</dbReference>
<evidence type="ECO:0000313" key="4">
    <source>
        <dbReference type="EMBL" id="CAB3410221.1"/>
    </source>
</evidence>
<protein>
    <recommendedName>
        <fullName evidence="3">SH3 domain-containing protein</fullName>
    </recommendedName>
</protein>
<feature type="domain" description="SH3" evidence="3">
    <location>
        <begin position="228"/>
        <end position="284"/>
    </location>
</feature>
<dbReference type="OrthoDB" id="10255964at2759"/>
<dbReference type="Proteomes" id="UP000494206">
    <property type="component" value="Unassembled WGS sequence"/>
</dbReference>
<evidence type="ECO:0000313" key="5">
    <source>
        <dbReference type="Proteomes" id="UP000494206"/>
    </source>
</evidence>
<keyword evidence="5" id="KW-1185">Reference proteome</keyword>
<organism evidence="4 5">
    <name type="scientific">Caenorhabditis bovis</name>
    <dbReference type="NCBI Taxonomy" id="2654633"/>
    <lineage>
        <taxon>Eukaryota</taxon>
        <taxon>Metazoa</taxon>
        <taxon>Ecdysozoa</taxon>
        <taxon>Nematoda</taxon>
        <taxon>Chromadorea</taxon>
        <taxon>Rhabditida</taxon>
        <taxon>Rhabditina</taxon>
        <taxon>Rhabditomorpha</taxon>
        <taxon>Rhabditoidea</taxon>
        <taxon>Rhabditidae</taxon>
        <taxon>Peloderinae</taxon>
        <taxon>Caenorhabditis</taxon>
    </lineage>
</organism>
<dbReference type="EMBL" id="CADEPM010000010">
    <property type="protein sequence ID" value="CAB3410221.1"/>
    <property type="molecule type" value="Genomic_DNA"/>
</dbReference>
<comment type="caution">
    <text evidence="4">The sequence shown here is derived from an EMBL/GenBank/DDBJ whole genome shotgun (WGS) entry which is preliminary data.</text>
</comment>
<dbReference type="InterPro" id="IPR001452">
    <property type="entry name" value="SH3_domain"/>
</dbReference>